<comment type="subcellular location">
    <subcellularLocation>
        <location evidence="1">Nucleus</location>
    </subcellularLocation>
</comment>
<accession>A0A7J7JKT8</accession>
<organism evidence="8 9">
    <name type="scientific">Bugula neritina</name>
    <name type="common">Brown bryozoan</name>
    <name type="synonym">Sertularia neritina</name>
    <dbReference type="NCBI Taxonomy" id="10212"/>
    <lineage>
        <taxon>Eukaryota</taxon>
        <taxon>Metazoa</taxon>
        <taxon>Spiralia</taxon>
        <taxon>Lophotrochozoa</taxon>
        <taxon>Bryozoa</taxon>
        <taxon>Gymnolaemata</taxon>
        <taxon>Cheilostomatida</taxon>
        <taxon>Flustrina</taxon>
        <taxon>Buguloidea</taxon>
        <taxon>Bugulidae</taxon>
        <taxon>Bugula</taxon>
    </lineage>
</organism>
<name>A0A7J7JKT8_BUGNE</name>
<dbReference type="PANTHER" id="PTHR13204:SF1">
    <property type="entry name" value="ESTER HYDROLASE C11ORF54"/>
    <property type="match status" value="1"/>
</dbReference>
<keyword evidence="6" id="KW-0539">Nucleus</keyword>
<evidence type="ECO:0000256" key="3">
    <source>
        <dbReference type="ARBA" id="ARBA00022723"/>
    </source>
</evidence>
<gene>
    <name evidence="8" type="ORF">EB796_015634</name>
</gene>
<dbReference type="Proteomes" id="UP000593567">
    <property type="component" value="Unassembled WGS sequence"/>
</dbReference>
<evidence type="ECO:0000256" key="2">
    <source>
        <dbReference type="ARBA" id="ARBA00011245"/>
    </source>
</evidence>
<dbReference type="AlphaFoldDB" id="A0A7J7JKT8"/>
<keyword evidence="3" id="KW-0479">Metal-binding</keyword>
<dbReference type="SMART" id="SM01168">
    <property type="entry name" value="DUF1907"/>
    <property type="match status" value="1"/>
</dbReference>
<evidence type="ECO:0000256" key="1">
    <source>
        <dbReference type="ARBA" id="ARBA00004123"/>
    </source>
</evidence>
<dbReference type="GO" id="GO:0008270">
    <property type="term" value="F:zinc ion binding"/>
    <property type="evidence" value="ECO:0007669"/>
    <property type="project" value="TreeGrafter"/>
</dbReference>
<protein>
    <recommendedName>
        <fullName evidence="7">DUF1907 domain-containing protein</fullName>
    </recommendedName>
</protein>
<dbReference type="OrthoDB" id="5119241at2759"/>
<dbReference type="GO" id="GO:0016788">
    <property type="term" value="F:hydrolase activity, acting on ester bonds"/>
    <property type="evidence" value="ECO:0007669"/>
    <property type="project" value="TreeGrafter"/>
</dbReference>
<sequence length="152" mass="16160">MAEIKEKLPKSTLKLLKPEIDHVSTVLQEGLAKHFASVQVSVVDCPDLTEKPFNLALPGLCGDQKVVDVGGPAFLIPLVDRTKLFNISNIANEVNTTSGLVIGAGAGPWPVVGTNSEMAANVCLQEGDVTVKTKIIKVNTDTMGRRGDRCGH</sequence>
<evidence type="ECO:0000313" key="9">
    <source>
        <dbReference type="Proteomes" id="UP000593567"/>
    </source>
</evidence>
<keyword evidence="9" id="KW-1185">Reference proteome</keyword>
<dbReference type="InterPro" id="IPR015021">
    <property type="entry name" value="C11orf54_DUF1907"/>
</dbReference>
<keyword evidence="4" id="KW-0378">Hydrolase</keyword>
<dbReference type="PANTHER" id="PTHR13204">
    <property type="entry name" value="PTD012 PROTEIN"/>
    <property type="match status" value="1"/>
</dbReference>
<feature type="domain" description="DUF1907" evidence="7">
    <location>
        <begin position="26"/>
        <end position="152"/>
    </location>
</feature>
<reference evidence="8" key="1">
    <citation type="submission" date="2020-06" db="EMBL/GenBank/DDBJ databases">
        <title>Draft genome of Bugula neritina, a colonial animal packing powerful symbionts and potential medicines.</title>
        <authorList>
            <person name="Rayko M."/>
        </authorList>
    </citation>
    <scope>NUCLEOTIDE SEQUENCE [LARGE SCALE GENOMIC DNA]</scope>
    <source>
        <strain evidence="8">Kwan_BN1</strain>
    </source>
</reference>
<evidence type="ECO:0000256" key="5">
    <source>
        <dbReference type="ARBA" id="ARBA00022833"/>
    </source>
</evidence>
<evidence type="ECO:0000259" key="7">
    <source>
        <dbReference type="SMART" id="SM01168"/>
    </source>
</evidence>
<dbReference type="SUPFAM" id="SSF117856">
    <property type="entry name" value="AF0104/ALDC/Ptd012-like"/>
    <property type="match status" value="1"/>
</dbReference>
<evidence type="ECO:0000313" key="8">
    <source>
        <dbReference type="EMBL" id="KAF6026056.1"/>
    </source>
</evidence>
<evidence type="ECO:0000256" key="6">
    <source>
        <dbReference type="ARBA" id="ARBA00023242"/>
    </source>
</evidence>
<dbReference type="EMBL" id="VXIV02002359">
    <property type="protein sequence ID" value="KAF6026056.1"/>
    <property type="molecule type" value="Genomic_DNA"/>
</dbReference>
<proteinExistence type="predicted"/>
<keyword evidence="5" id="KW-0862">Zinc</keyword>
<dbReference type="GO" id="GO:0005634">
    <property type="term" value="C:nucleus"/>
    <property type="evidence" value="ECO:0007669"/>
    <property type="project" value="UniProtKB-SubCell"/>
</dbReference>
<evidence type="ECO:0000256" key="4">
    <source>
        <dbReference type="ARBA" id="ARBA00022801"/>
    </source>
</evidence>
<comment type="subunit">
    <text evidence="2">Monomer.</text>
</comment>
<dbReference type="Pfam" id="PF08925">
    <property type="entry name" value="DUF1907"/>
    <property type="match status" value="1"/>
</dbReference>
<comment type="caution">
    <text evidence="8">The sequence shown here is derived from an EMBL/GenBank/DDBJ whole genome shotgun (WGS) entry which is preliminary data.</text>
</comment>